<keyword evidence="6" id="KW-1185">Reference proteome</keyword>
<gene>
    <name evidence="5" type="ORF">NYPRO_LOCUS23891</name>
</gene>
<keyword evidence="4" id="KW-1133">Transmembrane helix</keyword>
<comment type="caution">
    <text evidence="5">The sequence shown here is derived from an EMBL/GenBank/DDBJ whole genome shotgun (WGS) entry which is preliminary data.</text>
</comment>
<keyword evidence="4" id="KW-0472">Membrane</keyword>
<dbReference type="Proteomes" id="UP000645828">
    <property type="component" value="Unassembled WGS sequence"/>
</dbReference>
<name>A0A811ZPT8_NYCPR</name>
<keyword evidence="4" id="KW-0812">Transmembrane</keyword>
<reference evidence="5" key="1">
    <citation type="submission" date="2020-12" db="EMBL/GenBank/DDBJ databases">
        <authorList>
            <consortium name="Molecular Ecology Group"/>
        </authorList>
    </citation>
    <scope>NUCLEOTIDE SEQUENCE</scope>
    <source>
        <strain evidence="5">TBG_1078</strain>
    </source>
</reference>
<keyword evidence="2" id="KW-0396">Initiation factor</keyword>
<evidence type="ECO:0000313" key="6">
    <source>
        <dbReference type="Proteomes" id="UP000645828"/>
    </source>
</evidence>
<proteinExistence type="predicted"/>
<evidence type="ECO:0000256" key="1">
    <source>
        <dbReference type="ARBA" id="ARBA00022490"/>
    </source>
</evidence>
<evidence type="ECO:0000313" key="5">
    <source>
        <dbReference type="EMBL" id="CAD7691097.1"/>
    </source>
</evidence>
<dbReference type="PANTHER" id="PTHR13242:SF0">
    <property type="entry name" value="EUKARYOTIC TRANSLATION INITIATION FACTOR 3 SUBUNIT L"/>
    <property type="match status" value="1"/>
</dbReference>
<dbReference type="PANTHER" id="PTHR13242">
    <property type="entry name" value="EUKARYOTIC TRANSLATION INITIATION FACTOR 3"/>
    <property type="match status" value="1"/>
</dbReference>
<evidence type="ECO:0000256" key="4">
    <source>
        <dbReference type="SAM" id="Phobius"/>
    </source>
</evidence>
<dbReference type="InterPro" id="IPR019382">
    <property type="entry name" value="eIF3l"/>
</dbReference>
<accession>A0A811ZPT8</accession>
<dbReference type="GO" id="GO:0003743">
    <property type="term" value="F:translation initiation factor activity"/>
    <property type="evidence" value="ECO:0007669"/>
    <property type="project" value="UniProtKB-KW"/>
</dbReference>
<keyword evidence="3" id="KW-0648">Protein biosynthesis</keyword>
<dbReference type="AlphaFoldDB" id="A0A811ZPT8"/>
<protein>
    <submittedName>
        <fullName evidence="5">(raccoon dog) hypothetical protein</fullName>
    </submittedName>
</protein>
<evidence type="ECO:0000256" key="2">
    <source>
        <dbReference type="ARBA" id="ARBA00022540"/>
    </source>
</evidence>
<feature type="transmembrane region" description="Helical" evidence="4">
    <location>
        <begin position="190"/>
        <end position="211"/>
    </location>
</feature>
<dbReference type="Pfam" id="PF10255">
    <property type="entry name" value="Paf67"/>
    <property type="match status" value="1"/>
</dbReference>
<sequence>MRYTQEHYDQTCLPGRYDMHTGDPKQDLAYKHYYDNRPSRRSSPFIQCFYKTISDLFDQKVYELQASHVSSNVIDQKMYEIQDICDSSWTKLNKRLFKNTPWQDAWVTRHTVFLILYKELYYRQIYANFQSFSQYHCTTNKKSEEEIDFLCSNFKIWNVHSVLHSLGYTSGGDSEGVAGEYGQHSLYKKLGYFSLVGLLPLHSLLGFYYQIIKVMENIKCQVTTYFNINFEFLITCHYQDAIRTFANILFYIWIIHEHFSDDHIKMYVLLTIILTMYSMQINENPQVYEELFRHSSPKFLSPVVCNNGSVGISTLDGKFQSASGVRFYIDKDVIYITDTKGARPYGICLSSSNRYIKFEKLSQMLKKMGQRP</sequence>
<organism evidence="5 6">
    <name type="scientific">Nyctereutes procyonoides</name>
    <name type="common">Raccoon dog</name>
    <name type="synonym">Canis procyonoides</name>
    <dbReference type="NCBI Taxonomy" id="34880"/>
    <lineage>
        <taxon>Eukaryota</taxon>
        <taxon>Metazoa</taxon>
        <taxon>Chordata</taxon>
        <taxon>Craniata</taxon>
        <taxon>Vertebrata</taxon>
        <taxon>Euteleostomi</taxon>
        <taxon>Mammalia</taxon>
        <taxon>Eutheria</taxon>
        <taxon>Laurasiatheria</taxon>
        <taxon>Carnivora</taxon>
        <taxon>Caniformia</taxon>
        <taxon>Canidae</taxon>
        <taxon>Nyctereutes</taxon>
    </lineage>
</organism>
<evidence type="ECO:0000256" key="3">
    <source>
        <dbReference type="ARBA" id="ARBA00022917"/>
    </source>
</evidence>
<keyword evidence="1" id="KW-0963">Cytoplasm</keyword>
<dbReference type="EMBL" id="CAJHUB010000773">
    <property type="protein sequence ID" value="CAD7691097.1"/>
    <property type="molecule type" value="Genomic_DNA"/>
</dbReference>
<dbReference type="GO" id="GO:0005852">
    <property type="term" value="C:eukaryotic translation initiation factor 3 complex"/>
    <property type="evidence" value="ECO:0007669"/>
    <property type="project" value="InterPro"/>
</dbReference>